<evidence type="ECO:0008006" key="4">
    <source>
        <dbReference type="Google" id="ProtNLM"/>
    </source>
</evidence>
<feature type="region of interest" description="Disordered" evidence="1">
    <location>
        <begin position="1"/>
        <end position="143"/>
    </location>
</feature>
<gene>
    <name evidence="2" type="ORF">K402DRAFT_463429</name>
</gene>
<feature type="compositionally biased region" description="Acidic residues" evidence="1">
    <location>
        <begin position="201"/>
        <end position="212"/>
    </location>
</feature>
<dbReference type="Proteomes" id="UP000800041">
    <property type="component" value="Unassembled WGS sequence"/>
</dbReference>
<protein>
    <recommendedName>
        <fullName evidence="4">Urease accessory protein UreD</fullName>
    </recommendedName>
</protein>
<dbReference type="PANTHER" id="PTHR40644">
    <property type="entry name" value="UPF0653 PROTEIN C607.02C"/>
    <property type="match status" value="1"/>
</dbReference>
<evidence type="ECO:0000313" key="3">
    <source>
        <dbReference type="Proteomes" id="UP000800041"/>
    </source>
</evidence>
<evidence type="ECO:0000313" key="2">
    <source>
        <dbReference type="EMBL" id="KAF1986486.1"/>
    </source>
</evidence>
<dbReference type="AlphaFoldDB" id="A0A6G1GZU3"/>
<dbReference type="OrthoDB" id="5876637at2759"/>
<feature type="region of interest" description="Disordered" evidence="1">
    <location>
        <begin position="228"/>
        <end position="302"/>
    </location>
</feature>
<feature type="compositionally biased region" description="Basic and acidic residues" evidence="1">
    <location>
        <begin position="191"/>
        <end position="200"/>
    </location>
</feature>
<reference evidence="2" key="1">
    <citation type="journal article" date="2020" name="Stud. Mycol.">
        <title>101 Dothideomycetes genomes: a test case for predicting lifestyles and emergence of pathogens.</title>
        <authorList>
            <person name="Haridas S."/>
            <person name="Albert R."/>
            <person name="Binder M."/>
            <person name="Bloem J."/>
            <person name="Labutti K."/>
            <person name="Salamov A."/>
            <person name="Andreopoulos B."/>
            <person name="Baker S."/>
            <person name="Barry K."/>
            <person name="Bills G."/>
            <person name="Bluhm B."/>
            <person name="Cannon C."/>
            <person name="Castanera R."/>
            <person name="Culley D."/>
            <person name="Daum C."/>
            <person name="Ezra D."/>
            <person name="Gonzalez J."/>
            <person name="Henrissat B."/>
            <person name="Kuo A."/>
            <person name="Liang C."/>
            <person name="Lipzen A."/>
            <person name="Lutzoni F."/>
            <person name="Magnuson J."/>
            <person name="Mondo S."/>
            <person name="Nolan M."/>
            <person name="Ohm R."/>
            <person name="Pangilinan J."/>
            <person name="Park H.-J."/>
            <person name="Ramirez L."/>
            <person name="Alfaro M."/>
            <person name="Sun H."/>
            <person name="Tritt A."/>
            <person name="Yoshinaga Y."/>
            <person name="Zwiers L.-H."/>
            <person name="Turgeon B."/>
            <person name="Goodwin S."/>
            <person name="Spatafora J."/>
            <person name="Crous P."/>
            <person name="Grigoriev I."/>
        </authorList>
    </citation>
    <scope>NUCLEOTIDE SEQUENCE</scope>
    <source>
        <strain evidence="2">CBS 113979</strain>
    </source>
</reference>
<feature type="compositionally biased region" description="Basic residues" evidence="1">
    <location>
        <begin position="175"/>
        <end position="184"/>
    </location>
</feature>
<organism evidence="2 3">
    <name type="scientific">Aulographum hederae CBS 113979</name>
    <dbReference type="NCBI Taxonomy" id="1176131"/>
    <lineage>
        <taxon>Eukaryota</taxon>
        <taxon>Fungi</taxon>
        <taxon>Dikarya</taxon>
        <taxon>Ascomycota</taxon>
        <taxon>Pezizomycotina</taxon>
        <taxon>Dothideomycetes</taxon>
        <taxon>Pleosporomycetidae</taxon>
        <taxon>Aulographales</taxon>
        <taxon>Aulographaceae</taxon>
    </lineage>
</organism>
<proteinExistence type="predicted"/>
<feature type="compositionally biased region" description="Acidic residues" evidence="1">
    <location>
        <begin position="259"/>
        <end position="268"/>
    </location>
</feature>
<sequence length="353" mass="39323">MPRKHRAKAGDDDVYNLPPSTIARPRAVGPSQPLTANFASKKSKKKRAKNGLADDTPKAFTRLMFKRPGTKMNGLDDGNPRPNASKKRKRGPTTEDAPIAEPSSKRQHPSTSTTAAPATDKQNTNRVPTPEEVPDHSLPKILPNEPLSAFYTRVNAALPLGNLARKSKSGDPGHHRTKHEKKLMKLQAGWRQEEARIREKEEEEREQAEEEKELLKEKWGEDIGVLDSLGKRRARKAAGGGGQGEGKEKRGRKQRQIGEVEDAEDDPWAEVNARANPLRGSGLHDTVQAPPTLTKPPREKLKVHDGAKVKVGDIPTAAGSLRRREELEVEREGVIARYRRMMEEKRGREELKV</sequence>
<accession>A0A6G1GZU3</accession>
<dbReference type="PANTHER" id="PTHR40644:SF1">
    <property type="entry name" value="UPF0653 PROTEIN C607.02C"/>
    <property type="match status" value="1"/>
</dbReference>
<evidence type="ECO:0000256" key="1">
    <source>
        <dbReference type="SAM" id="MobiDB-lite"/>
    </source>
</evidence>
<keyword evidence="3" id="KW-1185">Reference proteome</keyword>
<name>A0A6G1GZU3_9PEZI</name>
<feature type="compositionally biased region" description="Low complexity" evidence="1">
    <location>
        <begin position="109"/>
        <end position="119"/>
    </location>
</feature>
<feature type="region of interest" description="Disordered" evidence="1">
    <location>
        <begin position="162"/>
        <end position="214"/>
    </location>
</feature>
<dbReference type="EMBL" id="ML977156">
    <property type="protein sequence ID" value="KAF1986486.1"/>
    <property type="molecule type" value="Genomic_DNA"/>
</dbReference>